<dbReference type="GeneID" id="136816280"/>
<keyword evidence="11" id="KW-1185">Reference proteome</keyword>
<evidence type="ECO:0000256" key="7">
    <source>
        <dbReference type="SAM" id="MobiDB-lite"/>
    </source>
</evidence>
<dbReference type="PANTHER" id="PTHR14898">
    <property type="entry name" value="ENHANCER OF POLYCOMB"/>
    <property type="match status" value="1"/>
</dbReference>
<feature type="compositionally biased region" description="Low complexity" evidence="7">
    <location>
        <begin position="384"/>
        <end position="395"/>
    </location>
</feature>
<keyword evidence="8" id="KW-0812">Transmembrane</keyword>
<proteinExistence type="inferred from homology"/>
<dbReference type="GO" id="GO:0006357">
    <property type="term" value="P:regulation of transcription by RNA polymerase II"/>
    <property type="evidence" value="ECO:0007669"/>
    <property type="project" value="InterPro"/>
</dbReference>
<dbReference type="RefSeq" id="XP_066928711.1">
    <property type="nucleotide sequence ID" value="XM_067072610.1"/>
</dbReference>
<keyword evidence="3 6" id="KW-0805">Transcription regulation</keyword>
<dbReference type="AlphaFoldDB" id="A0A7M5WUQ8"/>
<dbReference type="Proteomes" id="UP000594262">
    <property type="component" value="Unplaced"/>
</dbReference>
<dbReference type="OrthoDB" id="435275at2759"/>
<protein>
    <recommendedName>
        <fullName evidence="6">Enhancer of polycomb-like protein</fullName>
    </recommendedName>
</protein>
<dbReference type="GO" id="GO:0035267">
    <property type="term" value="C:NuA4 histone acetyltransferase complex"/>
    <property type="evidence" value="ECO:0007669"/>
    <property type="project" value="InterPro"/>
</dbReference>
<evidence type="ECO:0000256" key="3">
    <source>
        <dbReference type="ARBA" id="ARBA00023015"/>
    </source>
</evidence>
<sequence>MYATHLEENLNHGLFIVIFKSLGALNWEIFSLFYFLWGSFEAAMSKLSFRARALDANKSLPVYHEEDVPDLPDIASVNRVVPQMPTGMEKEEESEHHLQRAISAQQIYGGSQRLIIPTPDAILYDSDYKQLKRKNVHMPKQLIHVQAFTLEDELPDYDADEEDEKWLQGFNKKNPDKTVDVLTFERIIDTLEKSCSSRIELFTLSDAQALIKKDEKIVKTFFEYWKEKRTKKGLPLAPTVSNEKKDGTAMHDPYVAFRRRVEKMQTRKNRKNDESSYEKMLKLRRDLNRACLILEMVKHREERKRDLLQTTIKILESRYASKDFNNELLHQCYEMLKQRQMQQHDHKPLQTANNNTIREHHTETKTLKRSELLEEQKKRHKLLKQQQRAALLASASEDHSVDTNQTQATSHSREIDKGNEGPDGKYTFRRKKGVVYHAPRYDSMGNWPWMHPVEGGTGASQFAFSKTSMTKQCKCIGFSRRRVGRGGRINFDRAYTPYDEYSTMNDESLVHIDNDRVPPWPHYKPQKRESSDDECENEKTYFNSFDWFKKPDTNNDTADTRKHSHKSFTSSPTSRFRVYPYSYNRTRNFKMRKSRSSLSNMNNRLLNSSLVSPLSKTTVNSHNWILRRSSSSSSNTNHLRITNNKKFPISNSRKNHLSPSRPASTAPASAIYQLNFPISTKTPTPTTPSMTNVKTESSLKNINLINNNTILKAVVKSSAGASLLQSSLNTFVDNSGTRLIPSASFASSVSAALLQNSISRQPLTAVQQKSLLAASQQKIIPQSTVSATTSAGGGTILQVQPVMNNVRTNKINNLPKGLTINHTTAVVVSNGITTQPQSIQQLAR</sequence>
<evidence type="ECO:0000313" key="11">
    <source>
        <dbReference type="Proteomes" id="UP000594262"/>
    </source>
</evidence>
<feature type="transmembrane region" description="Helical" evidence="8">
    <location>
        <begin position="12"/>
        <end position="37"/>
    </location>
</feature>
<comment type="subcellular location">
    <subcellularLocation>
        <location evidence="1 6">Nucleus</location>
    </subcellularLocation>
</comment>
<organism evidence="10 11">
    <name type="scientific">Clytia hemisphaerica</name>
    <dbReference type="NCBI Taxonomy" id="252671"/>
    <lineage>
        <taxon>Eukaryota</taxon>
        <taxon>Metazoa</taxon>
        <taxon>Cnidaria</taxon>
        <taxon>Hydrozoa</taxon>
        <taxon>Hydroidolina</taxon>
        <taxon>Leptothecata</taxon>
        <taxon>Obeliida</taxon>
        <taxon>Clytiidae</taxon>
        <taxon>Clytia</taxon>
    </lineage>
</organism>
<evidence type="ECO:0000256" key="8">
    <source>
        <dbReference type="SAM" id="Phobius"/>
    </source>
</evidence>
<dbReference type="InterPro" id="IPR024943">
    <property type="entry name" value="Enhancer_polycomb"/>
</dbReference>
<name>A0A7M5WUQ8_9CNID</name>
<reference evidence="10" key="1">
    <citation type="submission" date="2021-01" db="UniProtKB">
        <authorList>
            <consortium name="EnsemblMetazoa"/>
        </authorList>
    </citation>
    <scope>IDENTIFICATION</scope>
</reference>
<dbReference type="EnsemblMetazoa" id="CLYHEMT013293.1">
    <property type="protein sequence ID" value="CLYHEMP013293.1"/>
    <property type="gene ID" value="CLYHEMG013293"/>
</dbReference>
<keyword evidence="8" id="KW-0472">Membrane</keyword>
<keyword evidence="5 6" id="KW-0539">Nucleus</keyword>
<feature type="compositionally biased region" description="Basic and acidic residues" evidence="7">
    <location>
        <begin position="411"/>
        <end position="423"/>
    </location>
</feature>
<evidence type="ECO:0000256" key="6">
    <source>
        <dbReference type="RuleBase" id="RU361124"/>
    </source>
</evidence>
<keyword evidence="8" id="KW-1133">Transmembrane helix</keyword>
<dbReference type="Pfam" id="PF10513">
    <property type="entry name" value="EPL1"/>
    <property type="match status" value="1"/>
</dbReference>
<evidence type="ECO:0000256" key="1">
    <source>
        <dbReference type="ARBA" id="ARBA00004123"/>
    </source>
</evidence>
<evidence type="ECO:0000256" key="2">
    <source>
        <dbReference type="ARBA" id="ARBA00008035"/>
    </source>
</evidence>
<accession>A0A7M5WUQ8</accession>
<dbReference type="InterPro" id="IPR019542">
    <property type="entry name" value="Enhancer_polycomb-like_N"/>
</dbReference>
<dbReference type="GO" id="GO:0005634">
    <property type="term" value="C:nucleus"/>
    <property type="evidence" value="ECO:0007669"/>
    <property type="project" value="UniProtKB-SubCell"/>
</dbReference>
<feature type="domain" description="Enhancer of polycomb-like N-terminal" evidence="9">
    <location>
        <begin position="50"/>
        <end position="193"/>
    </location>
</feature>
<feature type="region of interest" description="Disordered" evidence="7">
    <location>
        <begin position="383"/>
        <end position="426"/>
    </location>
</feature>
<evidence type="ECO:0000259" key="9">
    <source>
        <dbReference type="Pfam" id="PF10513"/>
    </source>
</evidence>
<comment type="similarity">
    <text evidence="2 6">Belongs to the enhancer of polycomb family.</text>
</comment>
<evidence type="ECO:0000256" key="4">
    <source>
        <dbReference type="ARBA" id="ARBA00023163"/>
    </source>
</evidence>
<evidence type="ECO:0000256" key="5">
    <source>
        <dbReference type="ARBA" id="ARBA00023242"/>
    </source>
</evidence>
<keyword evidence="4 6" id="KW-0804">Transcription</keyword>
<evidence type="ECO:0000313" key="10">
    <source>
        <dbReference type="EnsemblMetazoa" id="CLYHEMP013293.1"/>
    </source>
</evidence>